<organism evidence="5 6">
    <name type="scientific">Nelumbo nucifera</name>
    <name type="common">Sacred lotus</name>
    <dbReference type="NCBI Taxonomy" id="4432"/>
    <lineage>
        <taxon>Eukaryota</taxon>
        <taxon>Viridiplantae</taxon>
        <taxon>Streptophyta</taxon>
        <taxon>Embryophyta</taxon>
        <taxon>Tracheophyta</taxon>
        <taxon>Spermatophyta</taxon>
        <taxon>Magnoliopsida</taxon>
        <taxon>Proteales</taxon>
        <taxon>Nelumbonaceae</taxon>
        <taxon>Nelumbo</taxon>
    </lineage>
</organism>
<dbReference type="SUPFAM" id="SSF56112">
    <property type="entry name" value="Protein kinase-like (PK-like)"/>
    <property type="match status" value="1"/>
</dbReference>
<evidence type="ECO:0000313" key="5">
    <source>
        <dbReference type="Proteomes" id="UP000189703"/>
    </source>
</evidence>
<dbReference type="OrthoDB" id="273771at2759"/>
<dbReference type="SMART" id="SM00220">
    <property type="entry name" value="S_TKc"/>
    <property type="match status" value="1"/>
</dbReference>
<dbReference type="RefSeq" id="XP_010266442.1">
    <property type="nucleotide sequence ID" value="XM_010268140.2"/>
</dbReference>
<evidence type="ECO:0000256" key="2">
    <source>
        <dbReference type="ARBA" id="ARBA00022737"/>
    </source>
</evidence>
<dbReference type="PROSITE" id="PS50294">
    <property type="entry name" value="WD_REPEATS_REGION"/>
    <property type="match status" value="1"/>
</dbReference>
<feature type="repeat" description="WD" evidence="3">
    <location>
        <begin position="944"/>
        <end position="977"/>
    </location>
</feature>
<accession>A0A1U8AKD8</accession>
<gene>
    <name evidence="6" type="primary">LOC104603953</name>
</gene>
<keyword evidence="5" id="KW-1185">Reference proteome</keyword>
<feature type="repeat" description="WD" evidence="3">
    <location>
        <begin position="858"/>
        <end position="900"/>
    </location>
</feature>
<dbReference type="GO" id="GO:0009640">
    <property type="term" value="P:photomorphogenesis"/>
    <property type="evidence" value="ECO:0007669"/>
    <property type="project" value="InterPro"/>
</dbReference>
<dbReference type="AlphaFoldDB" id="A0A1U8AKD8"/>
<dbReference type="PANTHER" id="PTHR44218">
    <property type="entry name" value="PROTEIN SPA1-RELATED 2"/>
    <property type="match status" value="1"/>
</dbReference>
<dbReference type="Proteomes" id="UP000189703">
    <property type="component" value="Unplaced"/>
</dbReference>
<dbReference type="GO" id="GO:0005524">
    <property type="term" value="F:ATP binding"/>
    <property type="evidence" value="ECO:0007669"/>
    <property type="project" value="InterPro"/>
</dbReference>
<dbReference type="Gene3D" id="1.10.510.10">
    <property type="entry name" value="Transferase(Phosphotransferase) domain 1"/>
    <property type="match status" value="1"/>
</dbReference>
<evidence type="ECO:0000313" key="6">
    <source>
        <dbReference type="RefSeq" id="XP_010266442.1"/>
    </source>
</evidence>
<dbReference type="InterPro" id="IPR000719">
    <property type="entry name" value="Prot_kinase_dom"/>
</dbReference>
<feature type="domain" description="Protein kinase" evidence="4">
    <location>
        <begin position="159"/>
        <end position="573"/>
    </location>
</feature>
<dbReference type="InterPro" id="IPR020472">
    <property type="entry name" value="WD40_PAC1"/>
</dbReference>
<sequence>MQLNEVSLYGMEGTGEEVTANDAVEGVHLRRKENDHALKPSNHNMLDPSTMFISLGSGWAESSPQGFTDALHSRSLNRCVSSLAGSEPMCASPHSINDAGVMVEELTLNNYKNPNLSVHDSSNNREGTVVRQGKWQILYQLAGGLGSESSHGHTVSKDKEPVMSSGEEDFGSMFLPEFWSQKHLPYKQSNQEGNEISKQNGNDNAVLNDGLLPGGIRTKVLSASGFSQYFVKNTLKGKGVVFNCPETRDGVAAMGQFNEKAAYVTRVASDPSHHSSAKTRDPPPRIAAGAGLDSFHDETSLREWLKPGSCKINKVESLYIFRQILELVDHLHSQGIALQDIRPSCFKLLSPNRIKYVGSLVQKEPLESVKDQDIPYPEHPSCRKRSLDQDLHAYNGLNIKHQRLDENMAFAQQHHRLPIRSGSKHEAVNGLDVNNICMQESGYDFIRWHNPNTDQKTLNMPGSPSVSITTRQQLLSVNVQLEEKWYTSPEEQSNRGCTFSSNIYSLGVLLFELFSYFESREVHAKAMLDLRHRILPPIFLSEYPKEAGFCLWLLHPEPSSRPTTREILQSDMICESQDLSSGSEVSLTTDEDYAESELLLHFLLSLKEEKQKQTSKLFEDIGCLEADIEEVEKRNLLRTTDIPFQMHKSFSSSREFGFLLKEGSETHSRVPPVSNRNEARLMKNIDQLESAYFAMRSQIQSPEADASARSDKDLLKNRDRWFSEQNGNDELNQVPTDRVGTFFDGLCKYARYSKFEVRGTLRNGDLLNSANVICSLSFDRDEDYFAAAGVAKKIKIFEFSALLSDSVDIHYPVIEMSNKSKLSCVSWNNYIKNYLASTDYDGVVQLWDASTGQGFSQYTEHQRRAWSVDFSQLDPTKLASGGDDCSVKLWSINEKNSISTIRNVANICCVQFSAHSTHLLAFGSADYKTYCYDLRNTRIPWCTLAGHGKAVSYVKFLDSETLVSASTDNTLKLWDLNKTSFSGLSTNACSLTLGGHTNEKNFVGLSVSDGYIACGSETNEPPCGPNIYRYHPCYDNYFGDRISSESQKVQVERTEG</sequence>
<evidence type="ECO:0000259" key="4">
    <source>
        <dbReference type="PROSITE" id="PS50011"/>
    </source>
</evidence>
<dbReference type="InterPro" id="IPR019775">
    <property type="entry name" value="WD40_repeat_CS"/>
</dbReference>
<dbReference type="InterPro" id="IPR015943">
    <property type="entry name" value="WD40/YVTN_repeat-like_dom_sf"/>
</dbReference>
<dbReference type="GeneID" id="104603953"/>
<evidence type="ECO:0000256" key="3">
    <source>
        <dbReference type="PROSITE-ProRule" id="PRU00221"/>
    </source>
</evidence>
<dbReference type="PRINTS" id="PR00320">
    <property type="entry name" value="GPROTEINBRPT"/>
</dbReference>
<dbReference type="PROSITE" id="PS50011">
    <property type="entry name" value="PROTEIN_KINASE_DOM"/>
    <property type="match status" value="1"/>
</dbReference>
<dbReference type="PROSITE" id="PS00678">
    <property type="entry name" value="WD_REPEATS_1"/>
    <property type="match status" value="2"/>
</dbReference>
<dbReference type="SUPFAM" id="SSF50978">
    <property type="entry name" value="WD40 repeat-like"/>
    <property type="match status" value="1"/>
</dbReference>
<dbReference type="InterPro" id="IPR011009">
    <property type="entry name" value="Kinase-like_dom_sf"/>
</dbReference>
<keyword evidence="1 3" id="KW-0853">WD repeat</keyword>
<dbReference type="PANTHER" id="PTHR44218:SF6">
    <property type="entry name" value="PROTEIN SUPPRESSOR OF PHYA-105 1"/>
    <property type="match status" value="1"/>
</dbReference>
<dbReference type="GO" id="GO:0004672">
    <property type="term" value="F:protein kinase activity"/>
    <property type="evidence" value="ECO:0007669"/>
    <property type="project" value="InterPro"/>
</dbReference>
<proteinExistence type="predicted"/>
<feature type="repeat" description="WD" evidence="3">
    <location>
        <begin position="815"/>
        <end position="857"/>
    </location>
</feature>
<dbReference type="InterPro" id="IPR036322">
    <property type="entry name" value="WD40_repeat_dom_sf"/>
</dbReference>
<name>A0A1U8AKD8_NELNU</name>
<dbReference type="InterPro" id="IPR001680">
    <property type="entry name" value="WD40_rpt"/>
</dbReference>
<protein>
    <submittedName>
        <fullName evidence="6">Protein SPA1-RELATED 2-like isoform X2</fullName>
    </submittedName>
</protein>
<dbReference type="InterPro" id="IPR044630">
    <property type="entry name" value="SPA1/2/3/4"/>
</dbReference>
<evidence type="ECO:0000256" key="1">
    <source>
        <dbReference type="ARBA" id="ARBA00022574"/>
    </source>
</evidence>
<dbReference type="SMART" id="SM00320">
    <property type="entry name" value="WD40"/>
    <property type="match status" value="6"/>
</dbReference>
<dbReference type="Pfam" id="PF00400">
    <property type="entry name" value="WD40"/>
    <property type="match status" value="2"/>
</dbReference>
<dbReference type="Gene3D" id="2.130.10.10">
    <property type="entry name" value="YVTN repeat-like/Quinoprotein amine dehydrogenase"/>
    <property type="match status" value="1"/>
</dbReference>
<reference evidence="6" key="1">
    <citation type="submission" date="2025-08" db="UniProtKB">
        <authorList>
            <consortium name="RefSeq"/>
        </authorList>
    </citation>
    <scope>IDENTIFICATION</scope>
</reference>
<keyword evidence="2" id="KW-0677">Repeat</keyword>
<dbReference type="PROSITE" id="PS50082">
    <property type="entry name" value="WD_REPEATS_2"/>
    <property type="match status" value="3"/>
</dbReference>